<dbReference type="AlphaFoldDB" id="A0A3B0W5T2"/>
<dbReference type="GO" id="GO:0006355">
    <property type="term" value="P:regulation of DNA-templated transcription"/>
    <property type="evidence" value="ECO:0007669"/>
    <property type="project" value="InterPro"/>
</dbReference>
<protein>
    <submittedName>
        <fullName evidence="1">Programmed cell death antitoxin YdcD</fullName>
    </submittedName>
</protein>
<accession>A0A3B0W5T2</accession>
<reference evidence="1" key="1">
    <citation type="submission" date="2018-06" db="EMBL/GenBank/DDBJ databases">
        <authorList>
            <person name="Zhirakovskaya E."/>
        </authorList>
    </citation>
    <scope>NUCLEOTIDE SEQUENCE</scope>
</reference>
<dbReference type="CDD" id="cd21631">
    <property type="entry name" value="RHH_CopG_NikR-like"/>
    <property type="match status" value="1"/>
</dbReference>
<evidence type="ECO:0000313" key="1">
    <source>
        <dbReference type="EMBL" id="VAW47780.1"/>
    </source>
</evidence>
<name>A0A3B0W5T2_9ZZZZ</name>
<sequence>MVILLGMKTAISIPNETFDAAEHFASSTGMSRSELYTKAVLEYLNKHKYINITSKLNEVYDKAGSGLDSKLHSMQISSLSKEEW</sequence>
<organism evidence="1">
    <name type="scientific">hydrothermal vent metagenome</name>
    <dbReference type="NCBI Taxonomy" id="652676"/>
    <lineage>
        <taxon>unclassified sequences</taxon>
        <taxon>metagenomes</taxon>
        <taxon>ecological metagenomes</taxon>
    </lineage>
</organism>
<proteinExistence type="predicted"/>
<dbReference type="Gene3D" id="1.10.1220.10">
    <property type="entry name" value="Met repressor-like"/>
    <property type="match status" value="1"/>
</dbReference>
<dbReference type="EMBL" id="UOFC01000166">
    <property type="protein sequence ID" value="VAW47780.1"/>
    <property type="molecule type" value="Genomic_DNA"/>
</dbReference>
<dbReference type="InterPro" id="IPR013321">
    <property type="entry name" value="Arc_rbn_hlx_hlx"/>
</dbReference>
<gene>
    <name evidence="1" type="ORF">MNBD_GAMMA03-639</name>
</gene>